<evidence type="ECO:0000256" key="1">
    <source>
        <dbReference type="SAM" id="MobiDB-lite"/>
    </source>
</evidence>
<feature type="compositionally biased region" description="Polar residues" evidence="1">
    <location>
        <begin position="136"/>
        <end position="149"/>
    </location>
</feature>
<sequence>MASTISQSASEIGGAVKDGESRKKRDARMLFTPPQEDIELPGGKPDLSENETLAHSMDDTTSEDAPGTPDYMSPLALQEQSVIKSRTPPDEQASNGTAPQHSNRAYDQSNRVIVLPPARVMIASAENQDVNPEYINSQPLPDVQSNSSHMPPPTSQFSTQFQSQYTYQTDQPRPPVTANMEIDVELHIKNREALARNDYHLRATRKILYSSYTINHPHLPPARIAHLPPIPGQYEHHVSVDRALRSIDNALITNSKAYHLNERVLNPFYNYENPAAMAPPGSYPQQYSRTYNHQETSSYNAPTITTSRQTVSPLATHLAVTKISADGVASGERAEQAASALVQLSEPRGQANIEGSGTSSTDAGSECSGPSKQSDLEHQGYHASGAEGYISPVSKTSVDSMRAQEDEEDLDGDVAMDEVEMEENCERKKSRDSKRAVQYKRGIMGGNRRGLRSRK</sequence>
<dbReference type="AlphaFoldDB" id="S8A9G6"/>
<feature type="region of interest" description="Disordered" evidence="1">
    <location>
        <begin position="1"/>
        <end position="73"/>
    </location>
</feature>
<dbReference type="EMBL" id="AQGS01000612">
    <property type="protein sequence ID" value="EPS37731.1"/>
    <property type="molecule type" value="Genomic_DNA"/>
</dbReference>
<dbReference type="Proteomes" id="UP000015100">
    <property type="component" value="Unassembled WGS sequence"/>
</dbReference>
<feature type="compositionally biased region" description="Polar residues" evidence="1">
    <location>
        <begin position="92"/>
        <end position="108"/>
    </location>
</feature>
<dbReference type="OrthoDB" id="10674296at2759"/>
<feature type="compositionally biased region" description="Polar residues" evidence="1">
    <location>
        <begin position="353"/>
        <end position="373"/>
    </location>
</feature>
<accession>S8A9G6</accession>
<keyword evidence="3" id="KW-1185">Reference proteome</keyword>
<evidence type="ECO:0000313" key="3">
    <source>
        <dbReference type="Proteomes" id="UP000015100"/>
    </source>
</evidence>
<proteinExistence type="predicted"/>
<organism evidence="2 3">
    <name type="scientific">Dactylellina haptotyla (strain CBS 200.50)</name>
    <name type="common">Nematode-trapping fungus</name>
    <name type="synonym">Monacrosporium haptotylum</name>
    <dbReference type="NCBI Taxonomy" id="1284197"/>
    <lineage>
        <taxon>Eukaryota</taxon>
        <taxon>Fungi</taxon>
        <taxon>Dikarya</taxon>
        <taxon>Ascomycota</taxon>
        <taxon>Pezizomycotina</taxon>
        <taxon>Orbiliomycetes</taxon>
        <taxon>Orbiliales</taxon>
        <taxon>Orbiliaceae</taxon>
        <taxon>Dactylellina</taxon>
    </lineage>
</organism>
<feature type="compositionally biased region" description="Basic and acidic residues" evidence="1">
    <location>
        <begin position="424"/>
        <end position="435"/>
    </location>
</feature>
<protein>
    <submittedName>
        <fullName evidence="2">Uncharacterized protein</fullName>
    </submittedName>
</protein>
<feature type="region of interest" description="Disordered" evidence="1">
    <location>
        <begin position="344"/>
        <end position="455"/>
    </location>
</feature>
<feature type="region of interest" description="Disordered" evidence="1">
    <location>
        <begin position="136"/>
        <end position="163"/>
    </location>
</feature>
<feature type="region of interest" description="Disordered" evidence="1">
    <location>
        <begin position="85"/>
        <end position="108"/>
    </location>
</feature>
<feature type="compositionally biased region" description="Polar residues" evidence="1">
    <location>
        <begin position="1"/>
        <end position="10"/>
    </location>
</feature>
<name>S8A9G6_DACHA</name>
<dbReference type="HOGENOM" id="CLU_601313_0_0_1"/>
<reference evidence="2 3" key="1">
    <citation type="journal article" date="2013" name="PLoS Genet.">
        <title>Genomic mechanisms accounting for the adaptation to parasitism in nematode-trapping fungi.</title>
        <authorList>
            <person name="Meerupati T."/>
            <person name="Andersson K.M."/>
            <person name="Friman E."/>
            <person name="Kumar D."/>
            <person name="Tunlid A."/>
            <person name="Ahren D."/>
        </authorList>
    </citation>
    <scope>NUCLEOTIDE SEQUENCE [LARGE SCALE GENOMIC DNA]</scope>
    <source>
        <strain evidence="2 3">CBS 200.50</strain>
    </source>
</reference>
<gene>
    <name evidence="2" type="ORF">H072_8572</name>
</gene>
<reference evidence="3" key="2">
    <citation type="submission" date="2013-04" db="EMBL/GenBank/DDBJ databases">
        <title>Genomic mechanisms accounting for the adaptation to parasitism in nematode-trapping fungi.</title>
        <authorList>
            <person name="Ahren D.G."/>
        </authorList>
    </citation>
    <scope>NUCLEOTIDE SEQUENCE [LARGE SCALE GENOMIC DNA]</scope>
    <source>
        <strain evidence="3">CBS 200.50</strain>
    </source>
</reference>
<feature type="compositionally biased region" description="Acidic residues" evidence="1">
    <location>
        <begin position="405"/>
        <end position="423"/>
    </location>
</feature>
<evidence type="ECO:0000313" key="2">
    <source>
        <dbReference type="EMBL" id="EPS37731.1"/>
    </source>
</evidence>
<comment type="caution">
    <text evidence="2">The sequence shown here is derived from an EMBL/GenBank/DDBJ whole genome shotgun (WGS) entry which is preliminary data.</text>
</comment>